<comment type="similarity">
    <text evidence="3 8">Belongs to the transthyretin family. 5-hydroxyisourate hydrolase subfamily.</text>
</comment>
<feature type="binding site" evidence="7">
    <location>
        <position position="67"/>
    </location>
    <ligand>
        <name>substrate</name>
    </ligand>
</feature>
<dbReference type="InterPro" id="IPR000895">
    <property type="entry name" value="Transthyretin/HIU_hydrolase"/>
</dbReference>
<dbReference type="EMBL" id="CP011310">
    <property type="protein sequence ID" value="AKQ43000.2"/>
    <property type="molecule type" value="Genomic_DNA"/>
</dbReference>
<dbReference type="STRING" id="1648404.CP97_00140"/>
<dbReference type="InterPro" id="IPR014306">
    <property type="entry name" value="Hydroxyisourate_hydrolase"/>
</dbReference>
<keyword evidence="12" id="KW-1185">Reference proteome</keyword>
<comment type="function">
    <text evidence="2">Catalyzes the hydrolysis of 5-hydroxyisourate (HIU) to 2-oxo-4-hydroxy-4-carboxy-5-ureidoimidazoline (OHCU).</text>
</comment>
<feature type="binding site" evidence="7">
    <location>
        <position position="130"/>
    </location>
    <ligand>
        <name>substrate</name>
    </ligand>
</feature>
<accession>A0A0H4VF46</accession>
<keyword evidence="9" id="KW-0732">Signal</keyword>
<sequence>MLKKLLASAAIASILTVAPAHAAEISTHVLNISQGKGGADVPVTLSKQASDGFWQTVTSTKTQSNGRAEDFGNPENLTPGVYLLSFDVAQYYAGKSDTFFPVITVVFNVTEQDGHYHVPVLLSAYGYSTYRGN</sequence>
<reference evidence="11 12" key="1">
    <citation type="journal article" date="2015" name="Int. J. Syst. Evol. Microbiol.">
        <title>Erythrobacter atlanticus sp. nov., a bacterium from ocean sediment able to degrade polycyclic aromatic hydrocarbons.</title>
        <authorList>
            <person name="Zhuang L."/>
            <person name="Liu Y."/>
            <person name="Wang L."/>
            <person name="Wang W."/>
            <person name="Shao Z."/>
        </authorList>
    </citation>
    <scope>NUCLEOTIDE SEQUENCE [LARGE SCALE GENOMIC DNA]</scope>
    <source>
        <strain evidence="12">s21-N3</strain>
    </source>
</reference>
<dbReference type="PANTHER" id="PTHR10395:SF7">
    <property type="entry name" value="5-HYDROXYISOURATE HYDROLASE"/>
    <property type="match status" value="1"/>
</dbReference>
<dbReference type="InterPro" id="IPR023416">
    <property type="entry name" value="Transthyretin/HIU_hydrolase_d"/>
</dbReference>
<evidence type="ECO:0000256" key="5">
    <source>
        <dbReference type="ARBA" id="ARBA00022631"/>
    </source>
</evidence>
<evidence type="ECO:0000256" key="8">
    <source>
        <dbReference type="RuleBase" id="RU361270"/>
    </source>
</evidence>
<dbReference type="AlphaFoldDB" id="A0A0H4VF46"/>
<dbReference type="Pfam" id="PF00576">
    <property type="entry name" value="Transthyretin"/>
    <property type="match status" value="1"/>
</dbReference>
<keyword evidence="6 8" id="KW-0378">Hydrolase</keyword>
<name>A0A0H4VF46_9SPHN</name>
<proteinExistence type="inferred from homology"/>
<evidence type="ECO:0000256" key="9">
    <source>
        <dbReference type="SAM" id="SignalP"/>
    </source>
</evidence>
<dbReference type="GO" id="GO:0006144">
    <property type="term" value="P:purine nucleobase metabolic process"/>
    <property type="evidence" value="ECO:0007669"/>
    <property type="project" value="UniProtKB-KW"/>
</dbReference>
<dbReference type="PRINTS" id="PR00189">
    <property type="entry name" value="TRNSTHYRETIN"/>
</dbReference>
<evidence type="ECO:0000256" key="6">
    <source>
        <dbReference type="ARBA" id="ARBA00022801"/>
    </source>
</evidence>
<dbReference type="KEGG" id="ery:CP97_00140"/>
<dbReference type="InterPro" id="IPR036817">
    <property type="entry name" value="Transthyretin/HIU_hydrolase_sf"/>
</dbReference>
<keyword evidence="5 8" id="KW-0659">Purine metabolism</keyword>
<dbReference type="RefSeq" id="WP_048886561.1">
    <property type="nucleotide sequence ID" value="NZ_CP011310.1"/>
</dbReference>
<dbReference type="SUPFAM" id="SSF49472">
    <property type="entry name" value="Transthyretin (synonym: prealbumin)"/>
    <property type="match status" value="1"/>
</dbReference>
<evidence type="ECO:0000313" key="11">
    <source>
        <dbReference type="EMBL" id="AKQ43000.2"/>
    </source>
</evidence>
<dbReference type="SMART" id="SM00095">
    <property type="entry name" value="TR_THY"/>
    <property type="match status" value="1"/>
</dbReference>
<evidence type="ECO:0000256" key="3">
    <source>
        <dbReference type="ARBA" id="ARBA00009850"/>
    </source>
</evidence>
<dbReference type="OrthoDB" id="9792386at2"/>
<dbReference type="CDD" id="cd05822">
    <property type="entry name" value="TLP_HIUase"/>
    <property type="match status" value="1"/>
</dbReference>
<comment type="catalytic activity">
    <reaction evidence="1 8">
        <text>5-hydroxyisourate + H2O = 5-hydroxy-2-oxo-4-ureido-2,5-dihydro-1H-imidazole-5-carboxylate + H(+)</text>
        <dbReference type="Rhea" id="RHEA:23736"/>
        <dbReference type="ChEBI" id="CHEBI:15377"/>
        <dbReference type="ChEBI" id="CHEBI:15378"/>
        <dbReference type="ChEBI" id="CHEBI:18072"/>
        <dbReference type="ChEBI" id="CHEBI:58639"/>
        <dbReference type="EC" id="3.5.2.17"/>
    </reaction>
</comment>
<feature type="chain" id="PRO_5007772091" description="5-hydroxyisourate hydrolase" evidence="9">
    <location>
        <begin position="23"/>
        <end position="133"/>
    </location>
</feature>
<organism evidence="11 12">
    <name type="scientific">Aurantiacibacter atlanticus</name>
    <dbReference type="NCBI Taxonomy" id="1648404"/>
    <lineage>
        <taxon>Bacteria</taxon>
        <taxon>Pseudomonadati</taxon>
        <taxon>Pseudomonadota</taxon>
        <taxon>Alphaproteobacteria</taxon>
        <taxon>Sphingomonadales</taxon>
        <taxon>Erythrobacteraceae</taxon>
        <taxon>Aurantiacibacter</taxon>
    </lineage>
</organism>
<reference evidence="12" key="2">
    <citation type="submission" date="2015-04" db="EMBL/GenBank/DDBJ databases">
        <title>The complete genome sequence of Erythrobacter sp. s21-N3.</title>
        <authorList>
            <person name="Zhuang L."/>
            <person name="Liu Y."/>
            <person name="Shao Z."/>
        </authorList>
    </citation>
    <scope>NUCLEOTIDE SEQUENCE [LARGE SCALE GENOMIC DNA]</scope>
    <source>
        <strain evidence="12">s21-N3</strain>
    </source>
</reference>
<evidence type="ECO:0000256" key="1">
    <source>
        <dbReference type="ARBA" id="ARBA00001043"/>
    </source>
</evidence>
<evidence type="ECO:0000256" key="2">
    <source>
        <dbReference type="ARBA" id="ARBA00002704"/>
    </source>
</evidence>
<dbReference type="PANTHER" id="PTHR10395">
    <property type="entry name" value="URICASE AND TRANSTHYRETIN-RELATED"/>
    <property type="match status" value="1"/>
</dbReference>
<comment type="subunit">
    <text evidence="4 8">Homotetramer.</text>
</comment>
<gene>
    <name evidence="11" type="ORF">CP97_00140</name>
</gene>
<feature type="domain" description="Transthyretin/hydroxyisourate hydrolase" evidence="10">
    <location>
        <begin position="20"/>
        <end position="133"/>
    </location>
</feature>
<dbReference type="GO" id="GO:0033971">
    <property type="term" value="F:hydroxyisourate hydrolase activity"/>
    <property type="evidence" value="ECO:0007669"/>
    <property type="project" value="UniProtKB-EC"/>
</dbReference>
<dbReference type="Gene3D" id="2.60.40.180">
    <property type="entry name" value="Transthyretin/hydroxyisourate hydrolase domain"/>
    <property type="match status" value="1"/>
</dbReference>
<feature type="binding site" evidence="7">
    <location>
        <position position="28"/>
    </location>
    <ligand>
        <name>substrate</name>
    </ligand>
</feature>
<evidence type="ECO:0000259" key="10">
    <source>
        <dbReference type="SMART" id="SM00095"/>
    </source>
</evidence>
<evidence type="ECO:0000313" key="12">
    <source>
        <dbReference type="Proteomes" id="UP000059113"/>
    </source>
</evidence>
<protein>
    <recommendedName>
        <fullName evidence="8">5-hydroxyisourate hydrolase</fullName>
        <shortName evidence="8">HIU hydrolase</shortName>
        <shortName evidence="8">HIUHase</shortName>
        <ecNumber evidence="8">3.5.2.17</ecNumber>
    </recommendedName>
</protein>
<evidence type="ECO:0000256" key="4">
    <source>
        <dbReference type="ARBA" id="ARBA00011881"/>
    </source>
</evidence>
<feature type="signal peptide" evidence="9">
    <location>
        <begin position="1"/>
        <end position="22"/>
    </location>
</feature>
<evidence type="ECO:0000256" key="7">
    <source>
        <dbReference type="PIRSR" id="PIRSR600895-51"/>
    </source>
</evidence>
<dbReference type="EC" id="3.5.2.17" evidence="8"/>
<dbReference type="NCBIfam" id="TIGR02962">
    <property type="entry name" value="hdxy_isourate"/>
    <property type="match status" value="1"/>
</dbReference>
<dbReference type="Proteomes" id="UP000059113">
    <property type="component" value="Chromosome"/>
</dbReference>